<protein>
    <submittedName>
        <fullName evidence="2">Uncharacterized protein</fullName>
    </submittedName>
</protein>
<reference evidence="2" key="1">
    <citation type="submission" date="2020-10" db="EMBL/GenBank/DDBJ databases">
        <title>Chromosome-scale genome assembly of the Allis shad, Alosa alosa.</title>
        <authorList>
            <person name="Margot Z."/>
            <person name="Christophe K."/>
            <person name="Cabau C."/>
            <person name="Louis A."/>
            <person name="Berthelot C."/>
            <person name="Parey E."/>
            <person name="Roest Crollius H."/>
            <person name="Montfort J."/>
            <person name="Robinson-Rechavi M."/>
            <person name="Bucao C."/>
            <person name="Bouchez O."/>
            <person name="Gislard M."/>
            <person name="Lluch J."/>
            <person name="Milhes M."/>
            <person name="Lampietro C."/>
            <person name="Lopez Roques C."/>
            <person name="Donnadieu C."/>
            <person name="Braasch I."/>
            <person name="Desvignes T."/>
            <person name="Postlethwait J."/>
            <person name="Bobe J."/>
            <person name="Guiguen Y."/>
        </authorList>
    </citation>
    <scope>NUCLEOTIDE SEQUENCE</scope>
    <source>
        <strain evidence="2">M-15738</strain>
        <tissue evidence="2">Blood</tissue>
    </source>
</reference>
<dbReference type="Proteomes" id="UP000823561">
    <property type="component" value="Chromosome 12"/>
</dbReference>
<evidence type="ECO:0000313" key="3">
    <source>
        <dbReference type="Proteomes" id="UP000823561"/>
    </source>
</evidence>
<organism evidence="2 3">
    <name type="scientific">Alosa alosa</name>
    <name type="common">allis shad</name>
    <dbReference type="NCBI Taxonomy" id="278164"/>
    <lineage>
        <taxon>Eukaryota</taxon>
        <taxon>Metazoa</taxon>
        <taxon>Chordata</taxon>
        <taxon>Craniata</taxon>
        <taxon>Vertebrata</taxon>
        <taxon>Euteleostomi</taxon>
        <taxon>Actinopterygii</taxon>
        <taxon>Neopterygii</taxon>
        <taxon>Teleostei</taxon>
        <taxon>Clupei</taxon>
        <taxon>Clupeiformes</taxon>
        <taxon>Clupeoidei</taxon>
        <taxon>Clupeidae</taxon>
        <taxon>Alosa</taxon>
    </lineage>
</organism>
<sequence length="87" mass="9277">MGRLRADSPGRDGGSCGGALFLDDKKKKDSGALLKFLSPPALPKDTSTDEGTPSTSSSIHEEEADIGFYGTVVFLQMFKTNAQHMGR</sequence>
<dbReference type="AlphaFoldDB" id="A0AAV6GGC0"/>
<gene>
    <name evidence="2" type="ORF">AALO_G00171870</name>
</gene>
<evidence type="ECO:0000313" key="2">
    <source>
        <dbReference type="EMBL" id="KAG5273017.1"/>
    </source>
</evidence>
<keyword evidence="3" id="KW-1185">Reference proteome</keyword>
<feature type="region of interest" description="Disordered" evidence="1">
    <location>
        <begin position="36"/>
        <end position="62"/>
    </location>
</feature>
<dbReference type="EMBL" id="JADWDJ010000012">
    <property type="protein sequence ID" value="KAG5273017.1"/>
    <property type="molecule type" value="Genomic_DNA"/>
</dbReference>
<evidence type="ECO:0000256" key="1">
    <source>
        <dbReference type="SAM" id="MobiDB-lite"/>
    </source>
</evidence>
<name>A0AAV6GGC0_9TELE</name>
<feature type="compositionally biased region" description="Polar residues" evidence="1">
    <location>
        <begin position="49"/>
        <end position="58"/>
    </location>
</feature>
<feature type="compositionally biased region" description="Basic and acidic residues" evidence="1">
    <location>
        <begin position="1"/>
        <end position="10"/>
    </location>
</feature>
<feature type="region of interest" description="Disordered" evidence="1">
    <location>
        <begin position="1"/>
        <end position="20"/>
    </location>
</feature>
<accession>A0AAV6GGC0</accession>
<comment type="caution">
    <text evidence="2">The sequence shown here is derived from an EMBL/GenBank/DDBJ whole genome shotgun (WGS) entry which is preliminary data.</text>
</comment>
<proteinExistence type="predicted"/>